<accession>A0ABX8YV96</accession>
<sequence length="84" mass="9879">MGLKARLEWYDKQTELGEGEELSKDFGEDCSLIEALGLSPARNINNGGFDVKSDWLKILQPYFQHFIQYSSYDYQISFVYRDNW</sequence>
<dbReference type="InterPro" id="IPR036528">
    <property type="entry name" value="Cloacn_immnty_sf"/>
</dbReference>
<protein>
    <submittedName>
        <fullName evidence="1">Cloacin</fullName>
    </submittedName>
</protein>
<evidence type="ECO:0000313" key="1">
    <source>
        <dbReference type="EMBL" id="QYY83287.1"/>
    </source>
</evidence>
<organism evidence="1 2">
    <name type="scientific">Pseudomonas germanica</name>
    <dbReference type="NCBI Taxonomy" id="2815720"/>
    <lineage>
        <taxon>Bacteria</taxon>
        <taxon>Pseudomonadati</taxon>
        <taxon>Pseudomonadota</taxon>
        <taxon>Gammaproteobacteria</taxon>
        <taxon>Pseudomonadales</taxon>
        <taxon>Pseudomonadaceae</taxon>
        <taxon>Pseudomonas</taxon>
    </lineage>
</organism>
<dbReference type="InterPro" id="IPR003063">
    <property type="entry name" value="Cloacn_immnty_fam"/>
</dbReference>
<reference evidence="1 2" key="1">
    <citation type="journal article" date="2022" name="Int. J. Syst. Evol. Microbiol.">
        <title>Pseudomonas germanica sp. nov., isolated from Iris germanica rhizomes.</title>
        <authorList>
            <person name="Atanasov K.E."/>
            <person name="Galbis D.M."/>
            <person name="Gallego J."/>
            <person name="Serpico A."/>
            <person name="Bosch M."/>
            <person name="Altabella T."/>
            <person name="Ferrer A."/>
        </authorList>
    </citation>
    <scope>NUCLEOTIDE SEQUENCE [LARGE SCALE GENOMIC DNA]</scope>
    <source>
        <strain evidence="1 2">FIT28</strain>
    </source>
</reference>
<keyword evidence="2" id="KW-1185">Reference proteome</keyword>
<name>A0ABX8YV96_9PSED</name>
<dbReference type="Gene3D" id="3.10.50.20">
    <property type="entry name" value="Cloacin immunity protein"/>
    <property type="match status" value="1"/>
</dbReference>
<evidence type="ECO:0000313" key="2">
    <source>
        <dbReference type="Proteomes" id="UP000824588"/>
    </source>
</evidence>
<dbReference type="PRINTS" id="PR01296">
    <property type="entry name" value="CLOACNIMMNTY"/>
</dbReference>
<dbReference type="Pfam" id="PF03513">
    <property type="entry name" value="Cloacin_immun"/>
    <property type="match status" value="1"/>
</dbReference>
<dbReference type="SUPFAM" id="SSF54552">
    <property type="entry name" value="Colicin E3 immunity protein"/>
    <property type="match status" value="1"/>
</dbReference>
<dbReference type="EMBL" id="CP071586">
    <property type="protein sequence ID" value="QYY83287.1"/>
    <property type="molecule type" value="Genomic_DNA"/>
</dbReference>
<proteinExistence type="predicted"/>
<dbReference type="Proteomes" id="UP000824588">
    <property type="component" value="Chromosome"/>
</dbReference>
<gene>
    <name evidence="1" type="ORF">J0G10_07505</name>
</gene>
<dbReference type="RefSeq" id="WP_095049132.1">
    <property type="nucleotide sequence ID" value="NZ_CP071586.1"/>
</dbReference>